<comment type="caution">
    <text evidence="2">The sequence shown here is derived from an EMBL/GenBank/DDBJ whole genome shotgun (WGS) entry which is preliminary data.</text>
</comment>
<reference evidence="2 3" key="1">
    <citation type="submission" date="2016-06" db="EMBL/GenBank/DDBJ databases">
        <title>The Draft Genome Sequence and Annotation of the Desert Woodrat Neotoma lepida.</title>
        <authorList>
            <person name="Campbell M."/>
            <person name="Oakeson K.F."/>
            <person name="Yandell M."/>
            <person name="Halpert J.R."/>
            <person name="Dearing D."/>
        </authorList>
    </citation>
    <scope>NUCLEOTIDE SEQUENCE [LARGE SCALE GENOMIC DNA]</scope>
    <source>
        <strain evidence="2">417</strain>
        <tissue evidence="2">Liver</tissue>
    </source>
</reference>
<dbReference type="PANTHER" id="PTHR15961:SF3">
    <property type="entry name" value="PROTEIN EURL HOMOLOG"/>
    <property type="match status" value="1"/>
</dbReference>
<dbReference type="Pfam" id="PF06937">
    <property type="entry name" value="EURL"/>
    <property type="match status" value="1"/>
</dbReference>
<evidence type="ECO:0000256" key="1">
    <source>
        <dbReference type="SAM" id="MobiDB-lite"/>
    </source>
</evidence>
<protein>
    <submittedName>
        <fullName evidence="2">Uncharacterized protein</fullName>
    </submittedName>
</protein>
<proteinExistence type="predicted"/>
<dbReference type="OrthoDB" id="10046286at2759"/>
<feature type="non-terminal residue" evidence="2">
    <location>
        <position position="128"/>
    </location>
</feature>
<name>A0A1A6FTE5_NEOLE</name>
<dbReference type="PANTHER" id="PTHR15961">
    <property type="entry name" value="PROTEIN EURL HOMOLOG"/>
    <property type="match status" value="1"/>
</dbReference>
<evidence type="ECO:0000313" key="3">
    <source>
        <dbReference type="Proteomes" id="UP000092124"/>
    </source>
</evidence>
<dbReference type="AlphaFoldDB" id="A0A1A6FTE5"/>
<dbReference type="InterPro" id="IPR009704">
    <property type="entry name" value="EURL_prot"/>
</dbReference>
<organism evidence="2 3">
    <name type="scientific">Neotoma lepida</name>
    <name type="common">Desert woodrat</name>
    <dbReference type="NCBI Taxonomy" id="56216"/>
    <lineage>
        <taxon>Eukaryota</taxon>
        <taxon>Metazoa</taxon>
        <taxon>Chordata</taxon>
        <taxon>Craniata</taxon>
        <taxon>Vertebrata</taxon>
        <taxon>Euteleostomi</taxon>
        <taxon>Mammalia</taxon>
        <taxon>Eutheria</taxon>
        <taxon>Euarchontoglires</taxon>
        <taxon>Glires</taxon>
        <taxon>Rodentia</taxon>
        <taxon>Myomorpha</taxon>
        <taxon>Muroidea</taxon>
        <taxon>Cricetidae</taxon>
        <taxon>Neotominae</taxon>
        <taxon>Neotoma</taxon>
    </lineage>
</organism>
<sequence>VCAAAAAETIVRIVARGRRPAEPDGKASSPSCLDAEGRCRDGRTTGQTERTVCRGTRVLPHAGHPRSSSGAPGTLRSVAAGSPTGTMNEEEQFVNIDLNDDNVCSVCKLGTDQETLSFCHICFELNLE</sequence>
<feature type="region of interest" description="Disordered" evidence="1">
    <location>
        <begin position="18"/>
        <end position="87"/>
    </location>
</feature>
<dbReference type="STRING" id="56216.A0A1A6FTE5"/>
<gene>
    <name evidence="2" type="ORF">A6R68_11651</name>
</gene>
<keyword evidence="3" id="KW-1185">Reference proteome</keyword>
<feature type="non-terminal residue" evidence="2">
    <location>
        <position position="1"/>
    </location>
</feature>
<dbReference type="EMBL" id="LZPO01117296">
    <property type="protein sequence ID" value="OBS57223.1"/>
    <property type="molecule type" value="Genomic_DNA"/>
</dbReference>
<dbReference type="Proteomes" id="UP000092124">
    <property type="component" value="Unassembled WGS sequence"/>
</dbReference>
<accession>A0A1A6FTE5</accession>
<evidence type="ECO:0000313" key="2">
    <source>
        <dbReference type="EMBL" id="OBS57223.1"/>
    </source>
</evidence>